<accession>A0AAC8QEB9</accession>
<proteinExistence type="predicted"/>
<evidence type="ECO:0000313" key="3">
    <source>
        <dbReference type="Proteomes" id="UP000035579"/>
    </source>
</evidence>
<dbReference type="Proteomes" id="UP000035579">
    <property type="component" value="Chromosome"/>
</dbReference>
<dbReference type="InterPro" id="IPR046863">
    <property type="entry name" value="MbnP-like_dom"/>
</dbReference>
<evidence type="ECO:0000313" key="2">
    <source>
        <dbReference type="EMBL" id="AKJ05693.1"/>
    </source>
</evidence>
<sequence>MAGATCSAGRAQRIPRWMMKVFKRPLPALFLLSVLPFLQACGGDGSSEKKFSVRFSPQVGTQALRCDASYPNIGKTGTTIELLEFKMYVRDVTLVRANGEKHALKLDQDGTWQRDAIALLDFENGTGTCDTGSPETRLEVVGRAPDFNDYTGLEFKVGLPEEMNHLDGATAPAPLNAPGMWWSWKGGYKFVRLEVRSTRNATWFFHLGASGCTGSTAEGYTCASTNQSTVALSGFNPEDNQVVLDLEALYADSDLDHSVDYKTDTIAGCMSSLSDPECAALFSQVGLTADGSPRDVPASFIRVR</sequence>
<dbReference type="KEGG" id="age:AA314_07319"/>
<dbReference type="RefSeq" id="WP_047859171.1">
    <property type="nucleotide sequence ID" value="NZ_CP011509.1"/>
</dbReference>
<gene>
    <name evidence="2" type="ORF">AA314_07319</name>
</gene>
<dbReference type="Pfam" id="PF20243">
    <property type="entry name" value="MbnP"/>
    <property type="match status" value="1"/>
</dbReference>
<dbReference type="NCBIfam" id="TIGR04052">
    <property type="entry name" value="MbnP_like_WxW"/>
    <property type="match status" value="1"/>
</dbReference>
<evidence type="ECO:0000259" key="1">
    <source>
        <dbReference type="Pfam" id="PF20243"/>
    </source>
</evidence>
<name>A0AAC8QEB9_9BACT</name>
<dbReference type="InterPro" id="IPR023977">
    <property type="entry name" value="MbnP-like"/>
</dbReference>
<protein>
    <recommendedName>
        <fullName evidence="1">Copper-binding protein MbnP-like domain-containing protein</fullName>
    </recommendedName>
</protein>
<dbReference type="AlphaFoldDB" id="A0AAC8QEB9"/>
<reference evidence="2 3" key="1">
    <citation type="submission" date="2015-05" db="EMBL/GenBank/DDBJ databases">
        <title>Genome assembly of Archangium gephyra DSM 2261.</title>
        <authorList>
            <person name="Sharma G."/>
            <person name="Subramanian S."/>
        </authorList>
    </citation>
    <scope>NUCLEOTIDE SEQUENCE [LARGE SCALE GENOMIC DNA]</scope>
    <source>
        <strain evidence="2 3">DSM 2261</strain>
    </source>
</reference>
<dbReference type="EMBL" id="CP011509">
    <property type="protein sequence ID" value="AKJ05693.1"/>
    <property type="molecule type" value="Genomic_DNA"/>
</dbReference>
<organism evidence="2 3">
    <name type="scientific">Archangium gephyra</name>
    <dbReference type="NCBI Taxonomy" id="48"/>
    <lineage>
        <taxon>Bacteria</taxon>
        <taxon>Pseudomonadati</taxon>
        <taxon>Myxococcota</taxon>
        <taxon>Myxococcia</taxon>
        <taxon>Myxococcales</taxon>
        <taxon>Cystobacterineae</taxon>
        <taxon>Archangiaceae</taxon>
        <taxon>Archangium</taxon>
    </lineage>
</organism>
<feature type="domain" description="Copper-binding protein MbnP-like" evidence="1">
    <location>
        <begin position="49"/>
        <end position="258"/>
    </location>
</feature>